<keyword evidence="8" id="KW-1185">Reference proteome</keyword>
<dbReference type="SUPFAM" id="SSF55331">
    <property type="entry name" value="Tautomerase/MIF"/>
    <property type="match status" value="1"/>
</dbReference>
<dbReference type="PATRIC" id="fig|47500.12.peg.5183"/>
<dbReference type="NCBIfam" id="TIGR00013">
    <property type="entry name" value="taut"/>
    <property type="match status" value="1"/>
</dbReference>
<dbReference type="Proteomes" id="UP000037269">
    <property type="component" value="Unassembled WGS sequence"/>
</dbReference>
<dbReference type="EMBL" id="FNED01000011">
    <property type="protein sequence ID" value="SDJ08477.1"/>
    <property type="molecule type" value="Genomic_DNA"/>
</dbReference>
<dbReference type="Gene3D" id="3.30.429.10">
    <property type="entry name" value="Macrophage Migration Inhibitory Factor"/>
    <property type="match status" value="1"/>
</dbReference>
<dbReference type="Pfam" id="PF01361">
    <property type="entry name" value="Tautomerase"/>
    <property type="match status" value="1"/>
</dbReference>
<keyword evidence="2 4" id="KW-0413">Isomerase</keyword>
<accession>A0A0D1XVA9</accession>
<evidence type="ECO:0000313" key="9">
    <source>
        <dbReference type="Proteomes" id="UP000182836"/>
    </source>
</evidence>
<evidence type="ECO:0000259" key="5">
    <source>
        <dbReference type="Pfam" id="PF01361"/>
    </source>
</evidence>
<dbReference type="NCBIfam" id="NF002524">
    <property type="entry name" value="PRK01964.1"/>
    <property type="match status" value="1"/>
</dbReference>
<evidence type="ECO:0000313" key="7">
    <source>
        <dbReference type="EMBL" id="SDJ08477.1"/>
    </source>
</evidence>
<sequence length="67" mass="7302">MPFIQISLIAGRSDEKVRELIKNVTDTVAKTLEAPHANIRVLVSEIPASHWGIGGAPASEVRKIQKN</sequence>
<dbReference type="InterPro" id="IPR018191">
    <property type="entry name" value="4-OT"/>
</dbReference>
<dbReference type="PANTHER" id="PTHR35530">
    <property type="entry name" value="TAUTOMERASE-RELATED"/>
    <property type="match status" value="1"/>
</dbReference>
<dbReference type="OrthoDB" id="5405937at2"/>
<evidence type="ECO:0000256" key="1">
    <source>
        <dbReference type="ARBA" id="ARBA00006723"/>
    </source>
</evidence>
<reference evidence="7 9" key="2">
    <citation type="submission" date="2016-10" db="EMBL/GenBank/DDBJ databases">
        <authorList>
            <person name="de Groot N.N."/>
        </authorList>
    </citation>
    <scope>NUCLEOTIDE SEQUENCE [LARGE SCALE GENOMIC DNA]</scope>
    <source>
        <strain evidence="7 9">DSM 2895</strain>
    </source>
</reference>
<dbReference type="PANTHER" id="PTHR35530:SF1">
    <property type="entry name" value="2-HYDROXYMUCONATE TAUTOMERASE"/>
    <property type="match status" value="1"/>
</dbReference>
<dbReference type="STRING" id="47500.AF333_08810"/>
<gene>
    <name evidence="6" type="ORF">AF333_08810</name>
    <name evidence="7" type="ORF">SAMN04487909_111148</name>
</gene>
<comment type="similarity">
    <text evidence="1 4">Belongs to the 4-oxalocrotonate tautomerase family.</text>
</comment>
<dbReference type="InterPro" id="IPR004370">
    <property type="entry name" value="4-OT-like_dom"/>
</dbReference>
<dbReference type="GO" id="GO:0016853">
    <property type="term" value="F:isomerase activity"/>
    <property type="evidence" value="ECO:0007669"/>
    <property type="project" value="UniProtKB-UniRule"/>
</dbReference>
<protein>
    <recommendedName>
        <fullName evidence="4">Tautomerase</fullName>
        <ecNumber evidence="4">5.3.2.-</ecNumber>
    </recommendedName>
</protein>
<dbReference type="EC" id="5.3.2.-" evidence="4"/>
<dbReference type="Proteomes" id="UP000182836">
    <property type="component" value="Unassembled WGS sequence"/>
</dbReference>
<dbReference type="EMBL" id="LGUG01000004">
    <property type="protein sequence ID" value="KON95557.1"/>
    <property type="molecule type" value="Genomic_DNA"/>
</dbReference>
<dbReference type="AlphaFoldDB" id="A0A0D1XVA9"/>
<proteinExistence type="inferred from homology"/>
<dbReference type="InterPro" id="IPR014347">
    <property type="entry name" value="Tautomerase/MIF_sf"/>
</dbReference>
<dbReference type="NCBIfam" id="NF002571">
    <property type="entry name" value="PRK02220.1"/>
    <property type="match status" value="1"/>
</dbReference>
<name>A0A0D1XVA9_ANEMI</name>
<evidence type="ECO:0000256" key="3">
    <source>
        <dbReference type="PIRSR" id="PIRSR618191-1"/>
    </source>
</evidence>
<evidence type="ECO:0000313" key="8">
    <source>
        <dbReference type="Proteomes" id="UP000037269"/>
    </source>
</evidence>
<organism evidence="6 8">
    <name type="scientific">Aneurinibacillus migulanus</name>
    <name type="common">Bacillus migulanus</name>
    <dbReference type="NCBI Taxonomy" id="47500"/>
    <lineage>
        <taxon>Bacteria</taxon>
        <taxon>Bacillati</taxon>
        <taxon>Bacillota</taxon>
        <taxon>Bacilli</taxon>
        <taxon>Bacillales</taxon>
        <taxon>Paenibacillaceae</taxon>
        <taxon>Aneurinibacillus group</taxon>
        <taxon>Aneurinibacillus</taxon>
    </lineage>
</organism>
<feature type="domain" description="4-oxalocrotonate tautomerase-like" evidence="5">
    <location>
        <begin position="2"/>
        <end position="56"/>
    </location>
</feature>
<evidence type="ECO:0000256" key="4">
    <source>
        <dbReference type="RuleBase" id="RU362032"/>
    </source>
</evidence>
<feature type="active site" description="Proton acceptor; via imino nitrogen" evidence="3">
    <location>
        <position position="2"/>
    </location>
</feature>
<reference evidence="6 8" key="1">
    <citation type="submission" date="2015-07" db="EMBL/GenBank/DDBJ databases">
        <title>Fjat-14205 dsm 2895.</title>
        <authorList>
            <person name="Liu B."/>
            <person name="Wang J."/>
            <person name="Zhu Y."/>
            <person name="Liu G."/>
            <person name="Chen Q."/>
            <person name="Chen Z."/>
            <person name="Lan J."/>
            <person name="Che J."/>
            <person name="Ge C."/>
            <person name="Shi H."/>
            <person name="Pan Z."/>
            <person name="Liu X."/>
        </authorList>
    </citation>
    <scope>NUCLEOTIDE SEQUENCE [LARGE SCALE GENOMIC DNA]</scope>
    <source>
        <strain evidence="6 8">DSM 2895</strain>
    </source>
</reference>
<evidence type="ECO:0000313" key="6">
    <source>
        <dbReference type="EMBL" id="KON95557.1"/>
    </source>
</evidence>
<evidence type="ECO:0000256" key="2">
    <source>
        <dbReference type="ARBA" id="ARBA00023235"/>
    </source>
</evidence>